<dbReference type="RefSeq" id="WP_218864674.1">
    <property type="nucleotide sequence ID" value="NZ_JACBZM010000001.1"/>
</dbReference>
<reference evidence="4 5" key="1">
    <citation type="submission" date="2020-07" db="EMBL/GenBank/DDBJ databases">
        <title>Sequencing the genomes of 1000 actinobacteria strains.</title>
        <authorList>
            <person name="Klenk H.-P."/>
        </authorList>
    </citation>
    <scope>NUCLEOTIDE SEQUENCE [LARGE SCALE GENOMIC DNA]</scope>
    <source>
        <strain evidence="4 5">DSM 15131</strain>
    </source>
</reference>
<feature type="chain" id="PRO_5038733054" description="Peptidase M15C domain-containing protein" evidence="2">
    <location>
        <begin position="22"/>
        <end position="255"/>
    </location>
</feature>
<gene>
    <name evidence="4" type="ORF">BJ993_002179</name>
</gene>
<feature type="compositionally biased region" description="Low complexity" evidence="1">
    <location>
        <begin position="20"/>
        <end position="48"/>
    </location>
</feature>
<name>A0A7Y9ZGN2_9ACTN</name>
<organism evidence="4 5">
    <name type="scientific">Nocardioides aromaticivorans</name>
    <dbReference type="NCBI Taxonomy" id="200618"/>
    <lineage>
        <taxon>Bacteria</taxon>
        <taxon>Bacillati</taxon>
        <taxon>Actinomycetota</taxon>
        <taxon>Actinomycetes</taxon>
        <taxon>Propionibacteriales</taxon>
        <taxon>Nocardioidaceae</taxon>
        <taxon>Nocardioides</taxon>
    </lineage>
</organism>
<dbReference type="GO" id="GO:0008233">
    <property type="term" value="F:peptidase activity"/>
    <property type="evidence" value="ECO:0007669"/>
    <property type="project" value="InterPro"/>
</dbReference>
<dbReference type="SUPFAM" id="SSF55166">
    <property type="entry name" value="Hedgehog/DD-peptidase"/>
    <property type="match status" value="1"/>
</dbReference>
<evidence type="ECO:0000256" key="2">
    <source>
        <dbReference type="SAM" id="SignalP"/>
    </source>
</evidence>
<dbReference type="AlphaFoldDB" id="A0A7Y9ZGN2"/>
<dbReference type="PROSITE" id="PS51257">
    <property type="entry name" value="PROKAR_LIPOPROTEIN"/>
    <property type="match status" value="1"/>
</dbReference>
<dbReference type="InterPro" id="IPR039561">
    <property type="entry name" value="Peptidase_M15C"/>
</dbReference>
<feature type="signal peptide" evidence="2">
    <location>
        <begin position="1"/>
        <end position="21"/>
    </location>
</feature>
<evidence type="ECO:0000313" key="5">
    <source>
        <dbReference type="Proteomes" id="UP000562045"/>
    </source>
</evidence>
<evidence type="ECO:0000259" key="3">
    <source>
        <dbReference type="Pfam" id="PF13539"/>
    </source>
</evidence>
<dbReference type="EMBL" id="JACBZM010000001">
    <property type="protein sequence ID" value="NYI45099.1"/>
    <property type="molecule type" value="Genomic_DNA"/>
</dbReference>
<feature type="region of interest" description="Disordered" evidence="1">
    <location>
        <begin position="20"/>
        <end position="76"/>
    </location>
</feature>
<proteinExistence type="predicted"/>
<dbReference type="InterPro" id="IPR009045">
    <property type="entry name" value="Zn_M74/Hedgehog-like"/>
</dbReference>
<comment type="caution">
    <text evidence="4">The sequence shown here is derived from an EMBL/GenBank/DDBJ whole genome shotgun (WGS) entry which is preliminary data.</text>
</comment>
<feature type="domain" description="Peptidase M15C" evidence="3">
    <location>
        <begin position="162"/>
        <end position="242"/>
    </location>
</feature>
<evidence type="ECO:0000256" key="1">
    <source>
        <dbReference type="SAM" id="MobiDB-lite"/>
    </source>
</evidence>
<protein>
    <recommendedName>
        <fullName evidence="3">Peptidase M15C domain-containing protein</fullName>
    </recommendedName>
</protein>
<dbReference type="Pfam" id="PF13539">
    <property type="entry name" value="Peptidase_M15_4"/>
    <property type="match status" value="1"/>
</dbReference>
<dbReference type="Gene3D" id="3.30.1380.10">
    <property type="match status" value="1"/>
</dbReference>
<sequence>MLRPRRTLACLALLAASGCSGGDPAPQPAPTTAAAPTTPAPTHAPTHADPSAEPTGYAASSRPLTPAEQRRMRGVTWHPGCPVPLADLRVVRLTYRDFGGGRRTGRLVVHRDVVADVTRIFRRLWELDFPIRRMVPIEAYDGDDFASIEADNTSAFNCRAKTGSSSWSHHAYGRAIDLNPLENPYVYDGRRTSHERSIPYLDRARDRPGVLLAGGPVVAVFERAGWYWAGRWEEPTDYQHFSAMPDPAHGEGATR</sequence>
<dbReference type="Proteomes" id="UP000562045">
    <property type="component" value="Unassembled WGS sequence"/>
</dbReference>
<evidence type="ECO:0000313" key="4">
    <source>
        <dbReference type="EMBL" id="NYI45099.1"/>
    </source>
</evidence>
<keyword evidence="2" id="KW-0732">Signal</keyword>
<accession>A0A7Y9ZGN2</accession>